<dbReference type="STRING" id="92487.SAMN02745130_01063"/>
<sequence length="333" mass="36881">MMQANSGGASPPNAKPHQWANWQGFKNQNQQTNYSKSAADCLHELRNVMLATIGSAPDYLSASGKLTRFDTLKKGDKAGWYVAHLTRWGMVARFGDWHDGYPHKWTSFEPNTLNKHELAELNKVQQQQAQARQIEQEAAHNAAQAKAIELWTKARPASHAHLYLMRKQIQAHGVRQLGDLLLVPIHDLDGQLWNLQIIAPDGQKRFLTGGRKRGLGYLMGAMDKAKTLIICEGFATGASLYEAYQQPVLVAFDAGNLLPVAQAYRNAYPYLTLMIGADNDRSKPINTGVVKAKEVQAKVSGVDVIIPNFPPRAPANLSDFNDLANWISMEATV</sequence>
<keyword evidence="2" id="KW-0347">Helicase</keyword>
<dbReference type="InterPro" id="IPR006171">
    <property type="entry name" value="TOPRIM_dom"/>
</dbReference>
<keyword evidence="2" id="KW-0547">Nucleotide-binding</keyword>
<feature type="domain" description="Toprim" evidence="1">
    <location>
        <begin position="228"/>
        <end position="323"/>
    </location>
</feature>
<keyword evidence="2" id="KW-0067">ATP-binding</keyword>
<keyword evidence="3" id="KW-1185">Reference proteome</keyword>
<dbReference type="EMBL" id="FUYB01000003">
    <property type="protein sequence ID" value="SKA72416.1"/>
    <property type="molecule type" value="Genomic_DNA"/>
</dbReference>
<proteinExistence type="predicted"/>
<dbReference type="Proteomes" id="UP000190460">
    <property type="component" value="Unassembled WGS sequence"/>
</dbReference>
<name>A0A1T4W580_9GAMM</name>
<gene>
    <name evidence="2" type="ORF">SAMN02745130_01063</name>
</gene>
<reference evidence="3" key="1">
    <citation type="submission" date="2017-02" db="EMBL/GenBank/DDBJ databases">
        <authorList>
            <person name="Varghese N."/>
            <person name="Submissions S."/>
        </authorList>
    </citation>
    <scope>NUCLEOTIDE SEQUENCE [LARGE SCALE GENOMIC DNA]</scope>
    <source>
        <strain evidence="3">ATCC 49788</strain>
    </source>
</reference>
<dbReference type="OrthoDB" id="784829at2"/>
<accession>A0A1T4W580</accession>
<evidence type="ECO:0000313" key="2">
    <source>
        <dbReference type="EMBL" id="SKA72416.1"/>
    </source>
</evidence>
<dbReference type="CDD" id="cd01029">
    <property type="entry name" value="TOPRIM_primases"/>
    <property type="match status" value="1"/>
</dbReference>
<organism evidence="2 3">
    <name type="scientific">Thiothrix eikelboomii</name>
    <dbReference type="NCBI Taxonomy" id="92487"/>
    <lineage>
        <taxon>Bacteria</taxon>
        <taxon>Pseudomonadati</taxon>
        <taxon>Pseudomonadota</taxon>
        <taxon>Gammaproteobacteria</taxon>
        <taxon>Thiotrichales</taxon>
        <taxon>Thiotrichaceae</taxon>
        <taxon>Thiothrix</taxon>
    </lineage>
</organism>
<dbReference type="AlphaFoldDB" id="A0A1T4W580"/>
<dbReference type="Pfam" id="PF13362">
    <property type="entry name" value="Toprim_3"/>
    <property type="match status" value="1"/>
</dbReference>
<dbReference type="RefSeq" id="WP_078921542.1">
    <property type="nucleotide sequence ID" value="NZ_FUYB01000003.1"/>
</dbReference>
<protein>
    <submittedName>
        <fullName evidence="2">Putative DNA primase/helicase</fullName>
    </submittedName>
</protein>
<dbReference type="InterPro" id="IPR034154">
    <property type="entry name" value="TOPRIM_DnaG/twinkle"/>
</dbReference>
<keyword evidence="2" id="KW-0378">Hydrolase</keyword>
<dbReference type="GO" id="GO:0004386">
    <property type="term" value="F:helicase activity"/>
    <property type="evidence" value="ECO:0007669"/>
    <property type="project" value="UniProtKB-KW"/>
</dbReference>
<evidence type="ECO:0000313" key="3">
    <source>
        <dbReference type="Proteomes" id="UP000190460"/>
    </source>
</evidence>
<evidence type="ECO:0000259" key="1">
    <source>
        <dbReference type="Pfam" id="PF13362"/>
    </source>
</evidence>